<dbReference type="InterPro" id="IPR036866">
    <property type="entry name" value="RibonucZ/Hydroxyglut_hydro"/>
</dbReference>
<evidence type="ECO:0000313" key="3">
    <source>
        <dbReference type="Proteomes" id="UP000016570"/>
    </source>
</evidence>
<dbReference type="EMBL" id="BATJ01000011">
    <property type="protein sequence ID" value="GAD68079.1"/>
    <property type="molecule type" value="Genomic_DNA"/>
</dbReference>
<dbReference type="Gene3D" id="3.60.15.10">
    <property type="entry name" value="Ribonuclease Z/Hydroxyacylglutathione hydrolase-like"/>
    <property type="match status" value="1"/>
</dbReference>
<dbReference type="GO" id="GO:0005737">
    <property type="term" value="C:cytoplasm"/>
    <property type="evidence" value="ECO:0007669"/>
    <property type="project" value="TreeGrafter"/>
</dbReference>
<organism evidence="2 3">
    <name type="scientific">Vibrio proteolyticus NBRC 13287</name>
    <dbReference type="NCBI Taxonomy" id="1219065"/>
    <lineage>
        <taxon>Bacteria</taxon>
        <taxon>Pseudomonadati</taxon>
        <taxon>Pseudomonadota</taxon>
        <taxon>Gammaproteobacteria</taxon>
        <taxon>Vibrionales</taxon>
        <taxon>Vibrionaceae</taxon>
        <taxon>Vibrio</taxon>
    </lineage>
</organism>
<proteinExistence type="predicted"/>
<feature type="domain" description="Metallo-beta-lactamase" evidence="1">
    <location>
        <begin position="122"/>
        <end position="324"/>
    </location>
</feature>
<accession>U3BEC1</accession>
<dbReference type="Pfam" id="PF12706">
    <property type="entry name" value="Lactamase_B_2"/>
    <property type="match status" value="1"/>
</dbReference>
<evidence type="ECO:0000313" key="2">
    <source>
        <dbReference type="EMBL" id="GAD68079.1"/>
    </source>
</evidence>
<dbReference type="AlphaFoldDB" id="U3BEC1"/>
<dbReference type="SUPFAM" id="SSF56281">
    <property type="entry name" value="Metallo-hydrolase/oxidoreductase"/>
    <property type="match status" value="1"/>
</dbReference>
<dbReference type="PANTHER" id="PTHR15032">
    <property type="entry name" value="N-ACYL-PHOSPHATIDYLETHANOLAMINE-HYDROLYZING PHOSPHOLIPASE D"/>
    <property type="match status" value="1"/>
</dbReference>
<comment type="caution">
    <text evidence="2">The sequence shown here is derived from an EMBL/GenBank/DDBJ whole genome shotgun (WGS) entry which is preliminary data.</text>
</comment>
<protein>
    <recommendedName>
        <fullName evidence="1">Metallo-beta-lactamase domain-containing protein</fullName>
    </recommendedName>
</protein>
<dbReference type="PANTHER" id="PTHR15032:SF4">
    <property type="entry name" value="N-ACYL-PHOSPHATIDYLETHANOLAMINE-HYDROLYZING PHOSPHOLIPASE D"/>
    <property type="match status" value="1"/>
</dbReference>
<gene>
    <name evidence="2" type="ORF">VPR01S_11_00720</name>
</gene>
<evidence type="ECO:0000259" key="1">
    <source>
        <dbReference type="Pfam" id="PF12706"/>
    </source>
</evidence>
<dbReference type="STRING" id="1219065.VPR01S_11_00720"/>
<dbReference type="InterPro" id="IPR001279">
    <property type="entry name" value="Metallo-B-lactamas"/>
</dbReference>
<name>U3BEC1_VIBPR</name>
<sequence length="389" mass="44442">MNMSNVIKASFVSLLGVMGINQASRADRHSEALQQSAQLRADRIARSPQFQDGKAIARMPAVPSPESMSTTMWKFFFERGQLKPQVRLPHHRVDLEALAEPSDALRVTWLGHSSLFIEMNATRILVDPVFEYASPWVAKKLFDRNVDAPVTRERLPKPDVILISHDHYDHLEEATIRYYADKEVLFYVPLAVGKHLEKWGVSPNHIREFDWWESHQLNGIEFTSAPANHNSGRTGFDSNTTLWCSWALRSEQGALFYSGDSAYDQHFRQIGERLGPFDMAFIEVAANVKEGKGFPVENWGHMQARHTLKAFQDLGADKLFPVHWSTFELFSHKWDEPMTDLIAEAEAASANLVTPMIGETIEVKKELNTSFWWKNQEMNLVKAKLSYQN</sequence>
<dbReference type="Proteomes" id="UP000016570">
    <property type="component" value="Unassembled WGS sequence"/>
</dbReference>
<keyword evidence="3" id="KW-1185">Reference proteome</keyword>
<reference evidence="2 3" key="1">
    <citation type="submission" date="2013-09" db="EMBL/GenBank/DDBJ databases">
        <title>Whole genome shotgun sequence of Vibrio proteolyticus NBRC 13287.</title>
        <authorList>
            <person name="Isaki S."/>
            <person name="Hosoyama A."/>
            <person name="Numata M."/>
            <person name="Hashimoto M."/>
            <person name="Hosoyama Y."/>
            <person name="Tsuchikane K."/>
            <person name="Noguchi M."/>
            <person name="Hirakata S."/>
            <person name="Ichikawa N."/>
            <person name="Ohji S."/>
            <person name="Yamazoe A."/>
            <person name="Fujita N."/>
        </authorList>
    </citation>
    <scope>NUCLEOTIDE SEQUENCE [LARGE SCALE GENOMIC DNA]</scope>
    <source>
        <strain evidence="2 3">NBRC 13287</strain>
    </source>
</reference>
<dbReference type="eggNOG" id="COG2220">
    <property type="taxonomic scope" value="Bacteria"/>
</dbReference>